<gene>
    <name evidence="2" type="ORF">A2806_01685</name>
</gene>
<feature type="transmembrane region" description="Helical" evidence="1">
    <location>
        <begin position="20"/>
        <end position="39"/>
    </location>
</feature>
<comment type="caution">
    <text evidence="2">The sequence shown here is derived from an EMBL/GenBank/DDBJ whole genome shotgun (WGS) entry which is preliminary data.</text>
</comment>
<proteinExistence type="predicted"/>
<reference evidence="2 3" key="1">
    <citation type="journal article" date="2016" name="Nat. Commun.">
        <title>Thousands of microbial genomes shed light on interconnected biogeochemical processes in an aquifer system.</title>
        <authorList>
            <person name="Anantharaman K."/>
            <person name="Brown C.T."/>
            <person name="Hug L.A."/>
            <person name="Sharon I."/>
            <person name="Castelle C.J."/>
            <person name="Probst A.J."/>
            <person name="Thomas B.C."/>
            <person name="Singh A."/>
            <person name="Wilkins M.J."/>
            <person name="Karaoz U."/>
            <person name="Brodie E.L."/>
            <person name="Williams K.H."/>
            <person name="Hubbard S.S."/>
            <person name="Banfield J.F."/>
        </authorList>
    </citation>
    <scope>NUCLEOTIDE SEQUENCE [LARGE SCALE GENOMIC DNA]</scope>
</reference>
<evidence type="ECO:0000256" key="1">
    <source>
        <dbReference type="SAM" id="Phobius"/>
    </source>
</evidence>
<organism evidence="2 3">
    <name type="scientific">Candidatus Terrybacteria bacterium RIFCSPHIGHO2_01_FULL_48_17</name>
    <dbReference type="NCBI Taxonomy" id="1802362"/>
    <lineage>
        <taxon>Bacteria</taxon>
        <taxon>Candidatus Terryibacteriota</taxon>
    </lineage>
</organism>
<dbReference type="STRING" id="1802362.A2806_01685"/>
<keyword evidence="1" id="KW-1133">Transmembrane helix</keyword>
<evidence type="ECO:0000313" key="3">
    <source>
        <dbReference type="Proteomes" id="UP000177629"/>
    </source>
</evidence>
<protein>
    <recommendedName>
        <fullName evidence="4">Major facilitator superfamily (MFS) profile domain-containing protein</fullName>
    </recommendedName>
</protein>
<sequence length="78" mass="8043">MRSLAAGNKAMVEMVERFSFASIVLGMIIGFGGLFSAFVPGVGQLSIVIALIGLGMMGASLLSMAFFLGTATEGDSDY</sequence>
<name>A0A1G2PL15_9BACT</name>
<keyword evidence="1" id="KW-0812">Transmembrane</keyword>
<evidence type="ECO:0000313" key="2">
    <source>
        <dbReference type="EMBL" id="OHA49035.1"/>
    </source>
</evidence>
<evidence type="ECO:0008006" key="4">
    <source>
        <dbReference type="Google" id="ProtNLM"/>
    </source>
</evidence>
<feature type="transmembrane region" description="Helical" evidence="1">
    <location>
        <begin position="45"/>
        <end position="68"/>
    </location>
</feature>
<dbReference type="AlphaFoldDB" id="A0A1G2PL15"/>
<keyword evidence="1" id="KW-0472">Membrane</keyword>
<accession>A0A1G2PL15</accession>
<dbReference type="Proteomes" id="UP000177629">
    <property type="component" value="Unassembled WGS sequence"/>
</dbReference>
<dbReference type="EMBL" id="MHSS01000001">
    <property type="protein sequence ID" value="OHA49035.1"/>
    <property type="molecule type" value="Genomic_DNA"/>
</dbReference>